<comment type="similarity">
    <text evidence="2">Belongs to the PER33/POM33 family.</text>
</comment>
<evidence type="ECO:0000256" key="2">
    <source>
        <dbReference type="ARBA" id="ARBA00007322"/>
    </source>
</evidence>
<feature type="chain" id="PRO_5009309199" evidence="8">
    <location>
        <begin position="18"/>
        <end position="315"/>
    </location>
</feature>
<organism evidence="9 10">
    <name type="scientific">Caenorhabditis tropicalis</name>
    <dbReference type="NCBI Taxonomy" id="1561998"/>
    <lineage>
        <taxon>Eukaryota</taxon>
        <taxon>Metazoa</taxon>
        <taxon>Ecdysozoa</taxon>
        <taxon>Nematoda</taxon>
        <taxon>Chromadorea</taxon>
        <taxon>Rhabditida</taxon>
        <taxon>Rhabditina</taxon>
        <taxon>Rhabditomorpha</taxon>
        <taxon>Rhabditoidea</taxon>
        <taxon>Rhabditidae</taxon>
        <taxon>Peloderinae</taxon>
        <taxon>Caenorhabditis</taxon>
    </lineage>
</organism>
<dbReference type="GO" id="GO:0005783">
    <property type="term" value="C:endoplasmic reticulum"/>
    <property type="evidence" value="ECO:0007669"/>
    <property type="project" value="TreeGrafter"/>
</dbReference>
<keyword evidence="4 7" id="KW-1133">Transmembrane helix</keyword>
<dbReference type="STRING" id="1561998.A0A1I7UPG3"/>
<evidence type="ECO:0000313" key="10">
    <source>
        <dbReference type="WBParaSite" id="Csp11.Scaffold630.g18029.t1"/>
    </source>
</evidence>
<dbReference type="Proteomes" id="UP000095282">
    <property type="component" value="Unplaced"/>
</dbReference>
<evidence type="ECO:0000256" key="6">
    <source>
        <dbReference type="SAM" id="MobiDB-lite"/>
    </source>
</evidence>
<dbReference type="WBParaSite" id="Csp11.Scaffold630.g18029.t1">
    <property type="protein sequence ID" value="Csp11.Scaffold630.g18029.t1"/>
    <property type="gene ID" value="Csp11.Scaffold630.g18029"/>
</dbReference>
<dbReference type="GO" id="GO:0061024">
    <property type="term" value="P:membrane organization"/>
    <property type="evidence" value="ECO:0007669"/>
    <property type="project" value="TreeGrafter"/>
</dbReference>
<feature type="transmembrane region" description="Helical" evidence="7">
    <location>
        <begin position="224"/>
        <end position="244"/>
    </location>
</feature>
<dbReference type="InterPro" id="IPR051645">
    <property type="entry name" value="PER33/POM33_regulator"/>
</dbReference>
<comment type="subcellular location">
    <subcellularLocation>
        <location evidence="1">Membrane</location>
        <topology evidence="1">Multi-pass membrane protein</topology>
    </subcellularLocation>
</comment>
<protein>
    <submittedName>
        <fullName evidence="10">Transmembrane protein 33</fullName>
    </submittedName>
</protein>
<evidence type="ECO:0000256" key="4">
    <source>
        <dbReference type="ARBA" id="ARBA00022989"/>
    </source>
</evidence>
<dbReference type="PANTHER" id="PTHR12703">
    <property type="entry name" value="TRANSMEMBRANE PROTEIN 33"/>
    <property type="match status" value="1"/>
</dbReference>
<reference evidence="10" key="1">
    <citation type="submission" date="2016-11" db="UniProtKB">
        <authorList>
            <consortium name="WormBaseParasite"/>
        </authorList>
    </citation>
    <scope>IDENTIFICATION</scope>
</reference>
<evidence type="ECO:0000313" key="9">
    <source>
        <dbReference type="Proteomes" id="UP000095282"/>
    </source>
</evidence>
<evidence type="ECO:0000256" key="8">
    <source>
        <dbReference type="SAM" id="SignalP"/>
    </source>
</evidence>
<feature type="transmembrane region" description="Helical" evidence="7">
    <location>
        <begin position="94"/>
        <end position="116"/>
    </location>
</feature>
<feature type="compositionally biased region" description="Low complexity" evidence="6">
    <location>
        <begin position="59"/>
        <end position="73"/>
    </location>
</feature>
<keyword evidence="3 7" id="KW-0812">Transmembrane</keyword>
<evidence type="ECO:0000256" key="7">
    <source>
        <dbReference type="SAM" id="Phobius"/>
    </source>
</evidence>
<accession>A0A1I7UPG3</accession>
<dbReference type="AlphaFoldDB" id="A0A1I7UPG3"/>
<keyword evidence="5 7" id="KW-0472">Membrane</keyword>
<dbReference type="GO" id="GO:0071786">
    <property type="term" value="P:endoplasmic reticulum tubular network organization"/>
    <property type="evidence" value="ECO:0007669"/>
    <property type="project" value="TreeGrafter"/>
</dbReference>
<keyword evidence="8" id="KW-0732">Signal</keyword>
<evidence type="ECO:0000256" key="1">
    <source>
        <dbReference type="ARBA" id="ARBA00004141"/>
    </source>
</evidence>
<evidence type="ECO:0000256" key="3">
    <source>
        <dbReference type="ARBA" id="ARBA00022692"/>
    </source>
</evidence>
<feature type="region of interest" description="Disordered" evidence="6">
    <location>
        <begin position="54"/>
        <end position="76"/>
    </location>
</feature>
<dbReference type="InterPro" id="IPR005344">
    <property type="entry name" value="TMEM33/Pom33"/>
</dbReference>
<feature type="signal peptide" evidence="8">
    <location>
        <begin position="1"/>
        <end position="17"/>
    </location>
</feature>
<dbReference type="PANTHER" id="PTHR12703:SF4">
    <property type="entry name" value="TRANSMEMBRANE PROTEIN 33"/>
    <property type="match status" value="1"/>
</dbReference>
<feature type="transmembrane region" description="Helical" evidence="7">
    <location>
        <begin position="164"/>
        <end position="190"/>
    </location>
</feature>
<dbReference type="GO" id="GO:0016020">
    <property type="term" value="C:membrane"/>
    <property type="evidence" value="ECO:0007669"/>
    <property type="project" value="UniProtKB-SubCell"/>
</dbReference>
<keyword evidence="9" id="KW-1185">Reference proteome</keyword>
<proteinExistence type="inferred from homology"/>
<evidence type="ECO:0000256" key="5">
    <source>
        <dbReference type="ARBA" id="ARBA00023136"/>
    </source>
</evidence>
<name>A0A1I7UPG3_9PELO</name>
<dbReference type="Pfam" id="PF03661">
    <property type="entry name" value="TMEM33_Pom33"/>
    <property type="match status" value="1"/>
</dbReference>
<sequence length="315" mass="34081">MMICLALLLSAFVACGAQEAPASGGAASAVQAPNPKDCQTVKTLLKMVEIVEETDDHQSSSSGAGTSGSSSNSTPRPAYSSISHYVSANTMECVLFATRVLTVFFAINYMIPYISFVSPHSAYYKIFAASAATFSLRLHTRIQGQIAPNAAFIQRLVTEDSFHYLVYSVVFLMAAPVSMAALPVTIYAALHACTFLTKILRETGHNLAFVPKLEAFTVHQTPNALGIIACSEIFLIPLLVSLIFSGKGSMLLPFAYYRFLSLRYASRRNPSTRQAFAQMRGSLQNVAQSPSCPAIISSFIYRAIDFISARAPPVM</sequence>